<evidence type="ECO:0000259" key="3">
    <source>
        <dbReference type="Pfam" id="PF13519"/>
    </source>
</evidence>
<keyword evidence="1" id="KW-0812">Transmembrane</keyword>
<dbReference type="Gene3D" id="3.40.50.410">
    <property type="entry name" value="von Willebrand factor, type A domain"/>
    <property type="match status" value="1"/>
</dbReference>
<feature type="transmembrane region" description="Helical" evidence="1">
    <location>
        <begin position="605"/>
        <end position="624"/>
    </location>
</feature>
<evidence type="ECO:0000313" key="4">
    <source>
        <dbReference type="EMBL" id="NEW05239.1"/>
    </source>
</evidence>
<feature type="domain" description="Aerotolerance regulator N-terminal" evidence="2">
    <location>
        <begin position="1"/>
        <end position="78"/>
    </location>
</feature>
<comment type="caution">
    <text evidence="4">The sequence shown here is derived from an EMBL/GenBank/DDBJ whole genome shotgun (WGS) entry which is preliminary data.</text>
</comment>
<reference evidence="4" key="1">
    <citation type="submission" date="2020-02" db="EMBL/GenBank/DDBJ databases">
        <authorList>
            <person name="Shen X.-R."/>
            <person name="Zhang Y.-X."/>
        </authorList>
    </citation>
    <scope>NUCLEOTIDE SEQUENCE</scope>
    <source>
        <strain evidence="4">SYP-B3998</strain>
    </source>
</reference>
<keyword evidence="1" id="KW-1133">Transmembrane helix</keyword>
<dbReference type="EMBL" id="JAAIKC010000001">
    <property type="protein sequence ID" value="NEW05239.1"/>
    <property type="molecule type" value="Genomic_DNA"/>
</dbReference>
<gene>
    <name evidence="4" type="ORF">GK047_04290</name>
</gene>
<sequence>MHFASLGGLWFLLSLPFIVFLYLLKRRYVDTEVSSHLLWQRVLREQEANRPWQSLRRQLLLWLQLLAACLFVFALMQPFIQTKPVAKAHVVFILDASASMMAADAQSTRFEQAKAALIDYARVQAPHSLYTLLVIKDQPEVLLKENNDASSLQSAINKVTPFYGNTNYEEALSLASALTRDETNGEVHMFTDLQWTEQANDMFFTVPFTVHPSQATPVINASVTQFGIKSVADSSRYQAVAALKNWGGTPVSLKTTVFIDGQAAKQNSLELQAGEQKSMFVDGLAQGLVYKMQIDTIDGLQADNAAYAFPEGKGRVEAAYIGEGNLFLEKALALAHVDMLNIQQSTDGTYPLPLGRRPDLLIIDGVEPSTLEGDAWKRILASTPVWRLASAHESAKGESVGSPYTIVDHPITRYLRLQDMRVISATKRALSSWEKPIVLADTLPLIAAGSDEGIPKLTFAFSLQHSDFALRSEFPILVNQAVDWLTQSQGGSLGRWIAGERKEVSLHPETVKAVWKRESELAEEVPAERNGDGVSTNQEAPDKPGLYRFIETNKGGNVVQSRLLGVSMDPRESNVNNKVEFKPNSVNNKADEGVQFKQEIVEVPILPWIIVTLLILLLLEWEVYRRGHTV</sequence>
<accession>A0A6G3ZUH2</accession>
<feature type="transmembrane region" description="Helical" evidence="1">
    <location>
        <begin position="59"/>
        <end position="80"/>
    </location>
</feature>
<dbReference type="Pfam" id="PF07584">
    <property type="entry name" value="BatA"/>
    <property type="match status" value="1"/>
</dbReference>
<dbReference type="InterPro" id="IPR002035">
    <property type="entry name" value="VWF_A"/>
</dbReference>
<keyword evidence="1" id="KW-0472">Membrane</keyword>
<name>A0A6G3ZUH2_9BACL</name>
<dbReference type="InterPro" id="IPR024163">
    <property type="entry name" value="Aerotolerance_reg_N"/>
</dbReference>
<dbReference type="PANTHER" id="PTHR37464:SF1">
    <property type="entry name" value="BLL2463 PROTEIN"/>
    <property type="match status" value="1"/>
</dbReference>
<dbReference type="AlphaFoldDB" id="A0A6G3ZUH2"/>
<proteinExistence type="predicted"/>
<evidence type="ECO:0000259" key="2">
    <source>
        <dbReference type="Pfam" id="PF07584"/>
    </source>
</evidence>
<organism evidence="4">
    <name type="scientific">Paenibacillus sp. SYP-B3998</name>
    <dbReference type="NCBI Taxonomy" id="2678564"/>
    <lineage>
        <taxon>Bacteria</taxon>
        <taxon>Bacillati</taxon>
        <taxon>Bacillota</taxon>
        <taxon>Bacilli</taxon>
        <taxon>Bacillales</taxon>
        <taxon>Paenibacillaceae</taxon>
        <taxon>Paenibacillus</taxon>
    </lineage>
</organism>
<protein>
    <submittedName>
        <fullName evidence="4">VWA domain-containing protein</fullName>
    </submittedName>
</protein>
<dbReference type="SUPFAM" id="SSF53300">
    <property type="entry name" value="vWA-like"/>
    <property type="match status" value="1"/>
</dbReference>
<dbReference type="RefSeq" id="WP_163941643.1">
    <property type="nucleotide sequence ID" value="NZ_JAAIKC010000001.1"/>
</dbReference>
<dbReference type="Pfam" id="PF13519">
    <property type="entry name" value="VWA_2"/>
    <property type="match status" value="1"/>
</dbReference>
<dbReference type="InterPro" id="IPR036465">
    <property type="entry name" value="vWFA_dom_sf"/>
</dbReference>
<dbReference type="PANTHER" id="PTHR37464">
    <property type="entry name" value="BLL2463 PROTEIN"/>
    <property type="match status" value="1"/>
</dbReference>
<evidence type="ECO:0000256" key="1">
    <source>
        <dbReference type="SAM" id="Phobius"/>
    </source>
</evidence>
<feature type="transmembrane region" description="Helical" evidence="1">
    <location>
        <begin position="6"/>
        <end position="24"/>
    </location>
</feature>
<feature type="domain" description="VWFA" evidence="3">
    <location>
        <begin position="90"/>
        <end position="192"/>
    </location>
</feature>